<dbReference type="Gene3D" id="3.40.109.10">
    <property type="entry name" value="NADH Oxidase"/>
    <property type="match status" value="1"/>
</dbReference>
<dbReference type="InterPro" id="IPR050627">
    <property type="entry name" value="Nitroreductase/BluB"/>
</dbReference>
<evidence type="ECO:0000313" key="2">
    <source>
        <dbReference type="EMBL" id="GLB31877.1"/>
    </source>
</evidence>
<dbReference type="EMBL" id="BRPJ01000082">
    <property type="protein sequence ID" value="GLB31877.1"/>
    <property type="molecule type" value="Genomic_DNA"/>
</dbReference>
<dbReference type="EMBL" id="QOHO01000036">
    <property type="protein sequence ID" value="RFZ78483.1"/>
    <property type="molecule type" value="Genomic_DNA"/>
</dbReference>
<evidence type="ECO:0000259" key="1">
    <source>
        <dbReference type="Pfam" id="PF00881"/>
    </source>
</evidence>
<dbReference type="Pfam" id="PF00881">
    <property type="entry name" value="Nitroreductase"/>
    <property type="match status" value="2"/>
</dbReference>
<protein>
    <submittedName>
        <fullName evidence="2 3">Nitroreductase</fullName>
    </submittedName>
</protein>
<reference evidence="2 5" key="2">
    <citation type="journal article" date="2024" name="Int. J. Syst. Evol. Microbiol.">
        <title>Lacrimispora brassicae sp. nov. isolated from fermented cabbage, and proposal of Clostridium indicum Gundawar et al. 2019 and Clostridium methoxybenzovorans Mechichi et al. 1999 as heterotypic synonyms of Lacrimispora amygdalina (Parshina et al. 2003) Haas and Blanchard 2020 and Lacrimispora indolis (McClung and McCoy 1957) Haas and Blanchard 2020, respectively.</title>
        <authorList>
            <person name="Kobayashi H."/>
            <person name="Tanizawa Y."/>
            <person name="Sakamoto M."/>
            <person name="Ohkuma M."/>
            <person name="Tohno M."/>
        </authorList>
    </citation>
    <scope>NUCLEOTIDE SEQUENCE [LARGE SCALE GENOMIC DNA]</scope>
    <source>
        <strain evidence="2 5">DSM 12857</strain>
    </source>
</reference>
<sequence length="168" mass="19011">MQEIFNRRSIRKFTSDAVEPEKIDRLLRAAMQAPSAANQQPWEFIVIQDKENLKKLSEVSPYAKPVAGSAVTIALLGNEKEFKVPKGWEEDMGAASQNILLEAVYLGLGAVWLGVATSDEVTDHVRSFFNLPDHIKPYGLIAVGYPDGQKNEFTDRYKEERVHYEKWA</sequence>
<evidence type="ECO:0000313" key="3">
    <source>
        <dbReference type="EMBL" id="RFZ78483.1"/>
    </source>
</evidence>
<name>A0A3E2NBY4_9FIRM</name>
<dbReference type="InterPro" id="IPR029479">
    <property type="entry name" value="Nitroreductase"/>
</dbReference>
<feature type="domain" description="Nitroreductase" evidence="1">
    <location>
        <begin position="90"/>
        <end position="145"/>
    </location>
</feature>
<dbReference type="Proteomes" id="UP000260680">
    <property type="component" value="Unassembled WGS sequence"/>
</dbReference>
<feature type="domain" description="Nitroreductase" evidence="1">
    <location>
        <begin position="5"/>
        <end position="59"/>
    </location>
</feature>
<reference evidence="3 4" key="1">
    <citation type="submission" date="2018-07" db="EMBL/GenBank/DDBJ databases">
        <title>New species, Clostridium PI-S10-A1B.</title>
        <authorList>
            <person name="Krishna G."/>
            <person name="Summeta K."/>
            <person name="Shikha S."/>
            <person name="Prabhu P.B."/>
            <person name="Suresh K."/>
        </authorList>
    </citation>
    <scope>NUCLEOTIDE SEQUENCE [LARGE SCALE GENOMIC DNA]</scope>
    <source>
        <strain evidence="3 4">PI-S10-A1B</strain>
    </source>
</reference>
<dbReference type="Proteomes" id="UP001419084">
    <property type="component" value="Unassembled WGS sequence"/>
</dbReference>
<evidence type="ECO:0000313" key="4">
    <source>
        <dbReference type="Proteomes" id="UP000260680"/>
    </source>
</evidence>
<dbReference type="PANTHER" id="PTHR23026">
    <property type="entry name" value="NADPH NITROREDUCTASE"/>
    <property type="match status" value="1"/>
</dbReference>
<dbReference type="OrthoDB" id="9812105at2"/>
<organism evidence="3 4">
    <name type="scientific">Lacrimispora amygdalina</name>
    <dbReference type="NCBI Taxonomy" id="253257"/>
    <lineage>
        <taxon>Bacteria</taxon>
        <taxon>Bacillati</taxon>
        <taxon>Bacillota</taxon>
        <taxon>Clostridia</taxon>
        <taxon>Lachnospirales</taxon>
        <taxon>Lachnospiraceae</taxon>
        <taxon>Lacrimispora</taxon>
    </lineage>
</organism>
<dbReference type="CDD" id="cd02150">
    <property type="entry name" value="nitroreductase"/>
    <property type="match status" value="1"/>
</dbReference>
<gene>
    <name evidence="3" type="ORF">DS742_13215</name>
    <name evidence="2" type="ORF">LAD12857_38000</name>
</gene>
<dbReference type="AlphaFoldDB" id="A0A3E2NBY4"/>
<comment type="caution">
    <text evidence="3">The sequence shown here is derived from an EMBL/GenBank/DDBJ whole genome shotgun (WGS) entry which is preliminary data.</text>
</comment>
<keyword evidence="5" id="KW-1185">Reference proteome</keyword>
<evidence type="ECO:0000313" key="5">
    <source>
        <dbReference type="Proteomes" id="UP001419084"/>
    </source>
</evidence>
<dbReference type="RefSeq" id="WP_117417460.1">
    <property type="nucleotide sequence ID" value="NZ_BRPJ01000082.1"/>
</dbReference>
<dbReference type="SUPFAM" id="SSF55469">
    <property type="entry name" value="FMN-dependent nitroreductase-like"/>
    <property type="match status" value="1"/>
</dbReference>
<accession>A0A3E2NBY4</accession>
<dbReference type="PANTHER" id="PTHR23026:SF123">
    <property type="entry name" value="NAD(P)H NITROREDUCTASE RV3131-RELATED"/>
    <property type="match status" value="1"/>
</dbReference>
<dbReference type="InterPro" id="IPR000415">
    <property type="entry name" value="Nitroreductase-like"/>
</dbReference>
<dbReference type="GO" id="GO:0016491">
    <property type="term" value="F:oxidoreductase activity"/>
    <property type="evidence" value="ECO:0007669"/>
    <property type="project" value="InterPro"/>
</dbReference>
<proteinExistence type="predicted"/>